<proteinExistence type="predicted"/>
<reference evidence="1" key="1">
    <citation type="submission" date="2023-04" db="EMBL/GenBank/DDBJ databases">
        <title>Draft Genome sequencing of Naganishia species isolated from polar environments using Oxford Nanopore Technology.</title>
        <authorList>
            <person name="Leo P."/>
            <person name="Venkateswaran K."/>
        </authorList>
    </citation>
    <scope>NUCLEOTIDE SEQUENCE</scope>
    <source>
        <strain evidence="1">MNA-CCFEE 5261</strain>
    </source>
</reference>
<comment type="caution">
    <text evidence="1">The sequence shown here is derived from an EMBL/GenBank/DDBJ whole genome shotgun (WGS) entry which is preliminary data.</text>
</comment>
<evidence type="ECO:0000313" key="1">
    <source>
        <dbReference type="EMBL" id="KAJ9104145.1"/>
    </source>
</evidence>
<organism evidence="1 2">
    <name type="scientific">Naganishia cerealis</name>
    <dbReference type="NCBI Taxonomy" id="610337"/>
    <lineage>
        <taxon>Eukaryota</taxon>
        <taxon>Fungi</taxon>
        <taxon>Dikarya</taxon>
        <taxon>Basidiomycota</taxon>
        <taxon>Agaricomycotina</taxon>
        <taxon>Tremellomycetes</taxon>
        <taxon>Filobasidiales</taxon>
        <taxon>Filobasidiaceae</taxon>
        <taxon>Naganishia</taxon>
    </lineage>
</organism>
<keyword evidence="2" id="KW-1185">Reference proteome</keyword>
<dbReference type="EMBL" id="JASBWR010000042">
    <property type="protein sequence ID" value="KAJ9104145.1"/>
    <property type="molecule type" value="Genomic_DNA"/>
</dbReference>
<accession>A0ACC2VZ52</accession>
<protein>
    <submittedName>
        <fullName evidence="1">Uncharacterized protein</fullName>
    </submittedName>
</protein>
<gene>
    <name evidence="1" type="ORF">QFC19_004129</name>
</gene>
<sequence length="141" mass="15423">MLEFAKPYINAFKTGSPTPIVDREMLVYWHRITLKNVECDATDNCGSKPEGWKMLNDEVFVAAFTLAPGKVQVTSGSNPVFEQDVPAGVTMLRVPMGAGDQHFHLTTTAGTDLTAKSEQSVRASCINGIYNYNFFSGLVAK</sequence>
<evidence type="ECO:0000313" key="2">
    <source>
        <dbReference type="Proteomes" id="UP001241377"/>
    </source>
</evidence>
<name>A0ACC2VZ52_9TREE</name>
<dbReference type="Proteomes" id="UP001241377">
    <property type="component" value="Unassembled WGS sequence"/>
</dbReference>